<keyword evidence="2" id="KW-1185">Reference proteome</keyword>
<dbReference type="Proteomes" id="UP001430172">
    <property type="component" value="Unassembled WGS sequence"/>
</dbReference>
<evidence type="ECO:0000313" key="1">
    <source>
        <dbReference type="EMBL" id="MBM6401267.1"/>
    </source>
</evidence>
<reference evidence="1" key="1">
    <citation type="submission" date="2021-02" db="EMBL/GenBank/DDBJ databases">
        <title>Phycicoccus sp. MQZ13P-5T, whole genome shotgun sequence.</title>
        <authorList>
            <person name="Tuo L."/>
        </authorList>
    </citation>
    <scope>NUCLEOTIDE SEQUENCE</scope>
    <source>
        <strain evidence="1">MQZ13P-5</strain>
    </source>
</reference>
<gene>
    <name evidence="1" type="ORF">JQN70_12785</name>
</gene>
<comment type="caution">
    <text evidence="1">The sequence shown here is derived from an EMBL/GenBank/DDBJ whole genome shotgun (WGS) entry which is preliminary data.</text>
</comment>
<name>A0ABS2CN11_9MICO</name>
<sequence length="115" mass="12521">MRDDEHRGSPGSIEKFEVDPAAVRAMGKTVRDLADSAGEAQTYATGNLLLTNYGGSIMLTLCEWMYDLEGTVGDWFGDLAKVSRDSGVELGAAATVYRTTDERTSARLDRSYCSQ</sequence>
<dbReference type="RefSeq" id="WP_204131722.1">
    <property type="nucleotide sequence ID" value="NZ_JAFDVD010000013.1"/>
</dbReference>
<accession>A0ABS2CN11</accession>
<protein>
    <recommendedName>
        <fullName evidence="3">Excreted virulence factor EspC (Type VII ESX diderm)</fullName>
    </recommendedName>
</protein>
<proteinExistence type="predicted"/>
<evidence type="ECO:0000313" key="2">
    <source>
        <dbReference type="Proteomes" id="UP001430172"/>
    </source>
</evidence>
<evidence type="ECO:0008006" key="3">
    <source>
        <dbReference type="Google" id="ProtNLM"/>
    </source>
</evidence>
<dbReference type="EMBL" id="JAFDVD010000013">
    <property type="protein sequence ID" value="MBM6401267.1"/>
    <property type="molecule type" value="Genomic_DNA"/>
</dbReference>
<organism evidence="1 2">
    <name type="scientific">Phycicoccus sonneratiae</name>
    <dbReference type="NCBI Taxonomy" id="2807628"/>
    <lineage>
        <taxon>Bacteria</taxon>
        <taxon>Bacillati</taxon>
        <taxon>Actinomycetota</taxon>
        <taxon>Actinomycetes</taxon>
        <taxon>Micrococcales</taxon>
        <taxon>Intrasporangiaceae</taxon>
        <taxon>Phycicoccus</taxon>
    </lineage>
</organism>